<dbReference type="OrthoDB" id="6077837at2"/>
<protein>
    <submittedName>
        <fullName evidence="1">Uncharacterized protein</fullName>
    </submittedName>
</protein>
<proteinExistence type="predicted"/>
<gene>
    <name evidence="1" type="ORF">EXU30_17805</name>
</gene>
<accession>A0A411PLD7</accession>
<name>A0A411PLD7_9GAMM</name>
<dbReference type="AlphaFoldDB" id="A0A411PLD7"/>
<dbReference type="Pfam" id="PF22098">
    <property type="entry name" value="DUF6942"/>
    <property type="match status" value="1"/>
</dbReference>
<reference evidence="1 2" key="1">
    <citation type="submission" date="2019-02" db="EMBL/GenBank/DDBJ databases">
        <title>Shewanella sp. D4-2 isolated from Dokdo Island.</title>
        <authorList>
            <person name="Baek K."/>
        </authorList>
    </citation>
    <scope>NUCLEOTIDE SEQUENCE [LARGE SCALE GENOMIC DNA]</scope>
    <source>
        <strain evidence="1 2">D4-2</strain>
    </source>
</reference>
<dbReference type="InterPro" id="IPR054222">
    <property type="entry name" value="DUF6942"/>
</dbReference>
<dbReference type="RefSeq" id="WP_130602317.1">
    <property type="nucleotide sequence ID" value="NZ_CP036200.1"/>
</dbReference>
<evidence type="ECO:0000313" key="1">
    <source>
        <dbReference type="EMBL" id="QBF84322.1"/>
    </source>
</evidence>
<dbReference type="EMBL" id="CP036200">
    <property type="protein sequence ID" value="QBF84322.1"/>
    <property type="molecule type" value="Genomic_DNA"/>
</dbReference>
<keyword evidence="2" id="KW-1185">Reference proteome</keyword>
<evidence type="ECO:0000313" key="2">
    <source>
        <dbReference type="Proteomes" id="UP000291106"/>
    </source>
</evidence>
<sequence length="198" mass="22678">MPHYQIIGDINAEILIYLPNVPIMPSYEDGVSSAENKPIAPDNPKFCQQLIALNGNHWRKILTIAAKLCAHDESQWRDIKDSLFSSSGTITKCKSCALIICCDKELQPEKTLHRQQEPQVKVDSLINNQTVWHIFAGQQVQQHFNLDLAKQIEKSDADSPDKLPSKTVNRQLLTPYLDYRQFPNKLITEIRKVIHDYD</sequence>
<dbReference type="KEGG" id="smai:EXU30_17805"/>
<dbReference type="Proteomes" id="UP000291106">
    <property type="component" value="Chromosome"/>
</dbReference>
<organism evidence="1 2">
    <name type="scientific">Shewanella maritima</name>
    <dbReference type="NCBI Taxonomy" id="2520507"/>
    <lineage>
        <taxon>Bacteria</taxon>
        <taxon>Pseudomonadati</taxon>
        <taxon>Pseudomonadota</taxon>
        <taxon>Gammaproteobacteria</taxon>
        <taxon>Alteromonadales</taxon>
        <taxon>Shewanellaceae</taxon>
        <taxon>Shewanella</taxon>
    </lineage>
</organism>